<keyword evidence="5" id="KW-1185">Reference proteome</keyword>
<gene>
    <name evidence="4" type="ORF">SAMN04488085_103348</name>
</gene>
<name>A0A1I4C7S7_9ACTN</name>
<keyword evidence="2" id="KW-0274">FAD</keyword>
<dbReference type="InParanoid" id="A0A1I4C7S7"/>
<evidence type="ECO:0000313" key="4">
    <source>
        <dbReference type="EMBL" id="SFK76236.1"/>
    </source>
</evidence>
<protein>
    <submittedName>
        <fullName evidence="4">Glycolate oxidase FAD binding subunit</fullName>
    </submittedName>
</protein>
<accession>A0A1I4C7S7</accession>
<dbReference type="RefSeq" id="WP_091322542.1">
    <property type="nucleotide sequence ID" value="NZ_FOSW01000003.1"/>
</dbReference>
<reference evidence="4 5" key="1">
    <citation type="submission" date="2016-10" db="EMBL/GenBank/DDBJ databases">
        <authorList>
            <person name="de Groot N.N."/>
        </authorList>
    </citation>
    <scope>NUCLEOTIDE SEQUENCE [LARGE SCALE GENOMIC DNA]</scope>
    <source>
        <strain evidence="4 5">DSM 45317</strain>
    </source>
</reference>
<dbReference type="EMBL" id="FOSW01000003">
    <property type="protein sequence ID" value="SFK76236.1"/>
    <property type="molecule type" value="Genomic_DNA"/>
</dbReference>
<feature type="domain" description="FAD-binding PCMH-type" evidence="3">
    <location>
        <begin position="31"/>
        <end position="210"/>
    </location>
</feature>
<dbReference type="Pfam" id="PF01565">
    <property type="entry name" value="FAD_binding_4"/>
    <property type="match status" value="1"/>
</dbReference>
<evidence type="ECO:0000259" key="3">
    <source>
        <dbReference type="PROSITE" id="PS51387"/>
    </source>
</evidence>
<dbReference type="InterPro" id="IPR016169">
    <property type="entry name" value="FAD-bd_PCMH_sub2"/>
</dbReference>
<dbReference type="PANTHER" id="PTHR11748:SF103">
    <property type="entry name" value="GLYCOLATE OXIDASE SUBUNIT GLCE"/>
    <property type="match status" value="1"/>
</dbReference>
<keyword evidence="1" id="KW-0285">Flavoprotein</keyword>
<dbReference type="InterPro" id="IPR006094">
    <property type="entry name" value="Oxid_FAD_bind_N"/>
</dbReference>
<dbReference type="SUPFAM" id="SSF55103">
    <property type="entry name" value="FAD-linked oxidases, C-terminal domain"/>
    <property type="match status" value="1"/>
</dbReference>
<dbReference type="SUPFAM" id="SSF56176">
    <property type="entry name" value="FAD-binding/transporter-associated domain-like"/>
    <property type="match status" value="1"/>
</dbReference>
<dbReference type="PROSITE" id="PS51387">
    <property type="entry name" value="FAD_PCMH"/>
    <property type="match status" value="1"/>
</dbReference>
<dbReference type="Proteomes" id="UP000199152">
    <property type="component" value="Unassembled WGS sequence"/>
</dbReference>
<dbReference type="AlphaFoldDB" id="A0A1I4C7S7"/>
<dbReference type="Gene3D" id="3.30.465.10">
    <property type="match status" value="1"/>
</dbReference>
<dbReference type="STRING" id="504800.SAMN04488085_103348"/>
<dbReference type="OrthoDB" id="9811557at2"/>
<dbReference type="PANTHER" id="PTHR11748">
    <property type="entry name" value="D-LACTATE DEHYDROGENASE"/>
    <property type="match status" value="1"/>
</dbReference>
<proteinExistence type="predicted"/>
<organism evidence="4 5">
    <name type="scientific">Geodermatophilus ruber</name>
    <dbReference type="NCBI Taxonomy" id="504800"/>
    <lineage>
        <taxon>Bacteria</taxon>
        <taxon>Bacillati</taxon>
        <taxon>Actinomycetota</taxon>
        <taxon>Actinomycetes</taxon>
        <taxon>Geodermatophilales</taxon>
        <taxon>Geodermatophilaceae</taxon>
        <taxon>Geodermatophilus</taxon>
    </lineage>
</organism>
<dbReference type="InterPro" id="IPR036318">
    <property type="entry name" value="FAD-bd_PCMH-like_sf"/>
</dbReference>
<dbReference type="GO" id="GO:0071949">
    <property type="term" value="F:FAD binding"/>
    <property type="evidence" value="ECO:0007669"/>
    <property type="project" value="InterPro"/>
</dbReference>
<evidence type="ECO:0000256" key="2">
    <source>
        <dbReference type="ARBA" id="ARBA00022827"/>
    </source>
</evidence>
<evidence type="ECO:0000256" key="1">
    <source>
        <dbReference type="ARBA" id="ARBA00022630"/>
    </source>
</evidence>
<dbReference type="GO" id="GO:0003824">
    <property type="term" value="F:catalytic activity"/>
    <property type="evidence" value="ECO:0007669"/>
    <property type="project" value="InterPro"/>
</dbReference>
<sequence length="422" mass="42241">MSAPALDVGAARTALAAACDDVAEAGPADAVDGVATALVARPASTAEVAEVLRAAAAAGLTVVARGAGTKLTWGRPPERADLVVDLARLAAVQDHAAGDLIVDVQAGTPLAAVQEAVASAGQRLALDDPLGGATVGGTLATNLSGPRRVAFGTARDLLIGVTLVRADGVVAKAGGRVVKNVAGYDLGKLIVGSFGTLGVVTEAVFRLHPLPAARRLVTARFDRPEEAQRLVQGVLSGQVVPAAVEVDWPAEGPGTVSVLLEGIEAGVAGRTATTRQLLGAGAEEGDLTDGWGAFPWAGAARRATAFKTTFALSGLARVLATARTAAAEAGVPLELRGSAGAGVLYGALPADAGPSAVGSVVARLRAECSALGGALVILDAPAEVKAAVDTWGPVPALDLMHRVKEQFDPERRLAPGRFVGGI</sequence>
<dbReference type="InterPro" id="IPR016166">
    <property type="entry name" value="FAD-bd_PCMH"/>
</dbReference>
<evidence type="ECO:0000313" key="5">
    <source>
        <dbReference type="Proteomes" id="UP000199152"/>
    </source>
</evidence>
<dbReference type="InterPro" id="IPR016164">
    <property type="entry name" value="FAD-linked_Oxase-like_C"/>
</dbReference>